<evidence type="ECO:0000313" key="1">
    <source>
        <dbReference type="EMBL" id="PZQ86897.1"/>
    </source>
</evidence>
<gene>
    <name evidence="1" type="ORF">DI542_13040</name>
</gene>
<comment type="caution">
    <text evidence="1">The sequence shown here is derived from an EMBL/GenBank/DDBJ whole genome shotgun (WGS) entry which is preliminary data.</text>
</comment>
<organism evidence="1 2">
    <name type="scientific">Acinetobacter johnsonii</name>
    <dbReference type="NCBI Taxonomy" id="40214"/>
    <lineage>
        <taxon>Bacteria</taxon>
        <taxon>Pseudomonadati</taxon>
        <taxon>Pseudomonadota</taxon>
        <taxon>Gammaproteobacteria</taxon>
        <taxon>Moraxellales</taxon>
        <taxon>Moraxellaceae</taxon>
        <taxon>Acinetobacter</taxon>
    </lineage>
</organism>
<accession>A0A2W5SVM3</accession>
<evidence type="ECO:0000313" key="2">
    <source>
        <dbReference type="Proteomes" id="UP000249282"/>
    </source>
</evidence>
<dbReference type="Proteomes" id="UP000249282">
    <property type="component" value="Unassembled WGS sequence"/>
</dbReference>
<name>A0A2W5SVM3_ACIJO</name>
<dbReference type="EMBL" id="QFQJ01000077">
    <property type="protein sequence ID" value="PZQ86897.1"/>
    <property type="molecule type" value="Genomic_DNA"/>
</dbReference>
<reference evidence="1 2" key="1">
    <citation type="submission" date="2017-11" db="EMBL/GenBank/DDBJ databases">
        <title>Infants hospitalized years apart are colonized by the same room-sourced microbial strains.</title>
        <authorList>
            <person name="Brooks B."/>
            <person name="Olm M.R."/>
            <person name="Firek B.A."/>
            <person name="Baker R."/>
            <person name="Thomas B.C."/>
            <person name="Morowitz M.J."/>
            <person name="Banfield J.F."/>
        </authorList>
    </citation>
    <scope>NUCLEOTIDE SEQUENCE [LARGE SCALE GENOMIC DNA]</scope>
    <source>
        <strain evidence="1">S2_003_000_R3_20</strain>
    </source>
</reference>
<protein>
    <submittedName>
        <fullName evidence="1">Uncharacterized protein</fullName>
    </submittedName>
</protein>
<dbReference type="AlphaFoldDB" id="A0A2W5SVM3"/>
<proteinExistence type="predicted"/>
<sequence>MTAIHALPNTTDQGDSRVRAGSLWLTKNGFVVMVHNIIYLDGRPLVTYSYSDADDAELKSHPLATWHKELIPHRPLTACVRAVHASYQLILMSIEEQIKNDVLQQLGDQGAGYSQEFLNSMLERIEKISSDLSCQAGSVIAPYFGHNIGSTLDAFPELAFESISRLALIYDAIHDAARLPDFNHSFDILSAARNGESCCTEVVGFTALATNLIKLQIALGRAAQSEYEDLLADVMTWPLTGFPGAR</sequence>